<dbReference type="EMBL" id="JBBNAE010000002">
    <property type="protein sequence ID" value="KAK9145232.1"/>
    <property type="molecule type" value="Genomic_DNA"/>
</dbReference>
<gene>
    <name evidence="1" type="ORF">Sjap_005135</name>
</gene>
<protein>
    <submittedName>
        <fullName evidence="1">Uncharacterized protein</fullName>
    </submittedName>
</protein>
<proteinExistence type="predicted"/>
<reference evidence="1 2" key="1">
    <citation type="submission" date="2024-01" db="EMBL/GenBank/DDBJ databases">
        <title>Genome assemblies of Stephania.</title>
        <authorList>
            <person name="Yang L."/>
        </authorList>
    </citation>
    <scope>NUCLEOTIDE SEQUENCE [LARGE SCALE GENOMIC DNA]</scope>
    <source>
        <strain evidence="1">QJT</strain>
        <tissue evidence="1">Leaf</tissue>
    </source>
</reference>
<evidence type="ECO:0000313" key="1">
    <source>
        <dbReference type="EMBL" id="KAK9145232.1"/>
    </source>
</evidence>
<name>A0AAP0K5S4_9MAGN</name>
<accession>A0AAP0K5S4</accession>
<dbReference type="Proteomes" id="UP001417504">
    <property type="component" value="Unassembled WGS sequence"/>
</dbReference>
<keyword evidence="2" id="KW-1185">Reference proteome</keyword>
<organism evidence="1 2">
    <name type="scientific">Stephania japonica</name>
    <dbReference type="NCBI Taxonomy" id="461633"/>
    <lineage>
        <taxon>Eukaryota</taxon>
        <taxon>Viridiplantae</taxon>
        <taxon>Streptophyta</taxon>
        <taxon>Embryophyta</taxon>
        <taxon>Tracheophyta</taxon>
        <taxon>Spermatophyta</taxon>
        <taxon>Magnoliopsida</taxon>
        <taxon>Ranunculales</taxon>
        <taxon>Menispermaceae</taxon>
        <taxon>Menispermoideae</taxon>
        <taxon>Cissampelideae</taxon>
        <taxon>Stephania</taxon>
    </lineage>
</organism>
<comment type="caution">
    <text evidence="1">The sequence shown here is derived from an EMBL/GenBank/DDBJ whole genome shotgun (WGS) entry which is preliminary data.</text>
</comment>
<evidence type="ECO:0000313" key="2">
    <source>
        <dbReference type="Proteomes" id="UP001417504"/>
    </source>
</evidence>
<sequence>MISNLKNSETQVPTILEHLIDEEELSPQPIFDSEETMSAATLKSAEFDNFSILDEYLSKPEETLDVSLHKPNITIAQSIYDEVEKDIEIVSERPKEPQKESKEDQPLVLVKPPTLPSIPIEFKKWVVVKEHSQIFYTADTFVSDDRDKTQSYV</sequence>
<dbReference type="AlphaFoldDB" id="A0AAP0K5S4"/>